<evidence type="ECO:0000259" key="3">
    <source>
        <dbReference type="Pfam" id="PF08161"/>
    </source>
</evidence>
<sequence>MDPTTAAATFTTMSDITDQLLHRYSKSSAPQHRHLLATASATRSILLSSSLPLTPTSYSLATLSTLASAPSLDAPALSALSSLLSITLPLVNDNSINCEKASEGVEVLVGVLDSGGGEEEVVLGASSVRALVKCLGVLVGFCDLGDWDCVKLGFGILVKYSIDKRPKVRKCSQDCLLMILKSIVSSSVSKRASESIYSLFKDHISLAIRMNILTPSEVPDVDILSKPEHQEVLHVFNVLKSVIPHLSPKTCSKILSELLELVTREFSTMTRHIFEIIGILIDTLSTEVIAADAESVILMLVTYISHGDKNPIDTVLHAANLAKQVFEKLHGSKTVEFISHLPSVIESVAGLLVFEASIALQASNILKEIINSHLDTGDVSISSNGASQDESICNNEVVLVKATCSIFENMLSSVDVVSNEHIFTVISVLFLKLGRISDIYMKGILLKLSDLMTDASVPPSNKKHVEDCIGSAIAAMGPEKLLSILPISLTEDLSCSNAWLIPLLRTSIVGSSLRFYMNNVFPLAKSLQQASRKEKKSVIGKGLKAHARCLWGLLPAFCRHPIDIANSFEDLVKILVRFLQKNLFMVENVAIALQELVNQNRGVLTLRQDPQSCKELPMVGGKPSYSRKTAAKNLKALASFSGELLQALIDILFDSPPASHQNLKDAIQCLASISESLVTKKLFVSFLKRLQLIKNHSESEASEFCINWTSCEEEIDGIPVAKRLLILELASSFVEGADEDLMNLLFDIAKQVLEADDKIAHVEAYKILSKLLERHSLFCSERFDGFVDILLGTKDTEDLPSLKGRLACIQKLLILGLQENLDEENAKAFVILNEIILLSKDSKDEARKAAYDAIIGISSTLRSSSCAAADGAYHKLVTMVMAYLSGSSPHIKSGAVSALSILIYSDGDISVTMPDLVPSVLTLLQLKDTEIIKAVLGFIKVLVSTLETRDLLKFASDIVDGILPWSSMSRHHLRSKVTVILEILMRKCGTGSVKSWVPDKYRDFIRTVTENRHGKTGSKDSTPLDSEAKHPDRFVGRLKTSKQIDSIDASKGVGLQGSWKRKREDNQKGNTGGNIRPYGNRITTNKRIEHSGNRIKGTHYLQERREKGSYFGRSYAGKRKETTNRPSWTEKHNKFGNKHQKMNG</sequence>
<dbReference type="EMBL" id="BAABME010001282">
    <property type="protein sequence ID" value="GAA0148694.1"/>
    <property type="molecule type" value="Genomic_DNA"/>
</dbReference>
<comment type="similarity">
    <text evidence="1">Belongs to the RRP12 family.</text>
</comment>
<dbReference type="InterPro" id="IPR012978">
    <property type="entry name" value="HEAT_RRP12"/>
</dbReference>
<keyword evidence="6" id="KW-1185">Reference proteome</keyword>
<feature type="region of interest" description="Disordered" evidence="2">
    <location>
        <begin position="1115"/>
        <end position="1144"/>
    </location>
</feature>
<feature type="compositionally biased region" description="Basic residues" evidence="2">
    <location>
        <begin position="1134"/>
        <end position="1144"/>
    </location>
</feature>
<dbReference type="PANTHER" id="PTHR48412:SF1">
    <property type="entry name" value="ARM REPEAT SUPERFAMILY PROTEIN"/>
    <property type="match status" value="1"/>
</dbReference>
<feature type="region of interest" description="Disordered" evidence="2">
    <location>
        <begin position="1046"/>
        <end position="1080"/>
    </location>
</feature>
<dbReference type="Pfam" id="PF08161">
    <property type="entry name" value="RRP12_HEAT"/>
    <property type="match status" value="1"/>
</dbReference>
<dbReference type="InterPro" id="IPR057860">
    <property type="entry name" value="HEAT_RRP12_N"/>
</dbReference>
<dbReference type="Gene3D" id="1.25.10.10">
    <property type="entry name" value="Leucine-rich Repeat Variant"/>
    <property type="match status" value="1"/>
</dbReference>
<gene>
    <name evidence="5" type="ORF">LIER_08068</name>
</gene>
<dbReference type="PANTHER" id="PTHR48412">
    <property type="entry name" value="ARM REPEAT SUPERFAMILY PROTEIN"/>
    <property type="match status" value="1"/>
</dbReference>
<dbReference type="Pfam" id="PF25772">
    <property type="entry name" value="HEAT_RRP12_N"/>
    <property type="match status" value="1"/>
</dbReference>
<reference evidence="5 6" key="1">
    <citation type="submission" date="2024-01" db="EMBL/GenBank/DDBJ databases">
        <title>The complete chloroplast genome sequence of Lithospermum erythrorhizon: insights into the phylogenetic relationship among Boraginaceae species and the maternal lineages of purple gromwells.</title>
        <authorList>
            <person name="Okada T."/>
            <person name="Watanabe K."/>
        </authorList>
    </citation>
    <scope>NUCLEOTIDE SEQUENCE [LARGE SCALE GENOMIC DNA]</scope>
</reference>
<accession>A0AAV3PAL1</accession>
<comment type="caution">
    <text evidence="5">The sequence shown here is derived from an EMBL/GenBank/DDBJ whole genome shotgun (WGS) entry which is preliminary data.</text>
</comment>
<evidence type="ECO:0000256" key="2">
    <source>
        <dbReference type="SAM" id="MobiDB-lite"/>
    </source>
</evidence>
<evidence type="ECO:0000256" key="1">
    <source>
        <dbReference type="ARBA" id="ARBA00007690"/>
    </source>
</evidence>
<feature type="domain" description="RRP12 HEAT" evidence="3">
    <location>
        <begin position="357"/>
        <end position="651"/>
    </location>
</feature>
<dbReference type="Proteomes" id="UP001454036">
    <property type="component" value="Unassembled WGS sequence"/>
</dbReference>
<organism evidence="5 6">
    <name type="scientific">Lithospermum erythrorhizon</name>
    <name type="common">Purple gromwell</name>
    <name type="synonym">Lithospermum officinale var. erythrorhizon</name>
    <dbReference type="NCBI Taxonomy" id="34254"/>
    <lineage>
        <taxon>Eukaryota</taxon>
        <taxon>Viridiplantae</taxon>
        <taxon>Streptophyta</taxon>
        <taxon>Embryophyta</taxon>
        <taxon>Tracheophyta</taxon>
        <taxon>Spermatophyta</taxon>
        <taxon>Magnoliopsida</taxon>
        <taxon>eudicotyledons</taxon>
        <taxon>Gunneridae</taxon>
        <taxon>Pentapetalae</taxon>
        <taxon>asterids</taxon>
        <taxon>lamiids</taxon>
        <taxon>Boraginales</taxon>
        <taxon>Boraginaceae</taxon>
        <taxon>Boraginoideae</taxon>
        <taxon>Lithospermeae</taxon>
        <taxon>Lithospermum</taxon>
    </lineage>
</organism>
<dbReference type="InterPro" id="IPR016024">
    <property type="entry name" value="ARM-type_fold"/>
</dbReference>
<feature type="domain" description="RRP12 N-terminal HEAT" evidence="4">
    <location>
        <begin position="7"/>
        <end position="288"/>
    </location>
</feature>
<proteinExistence type="inferred from homology"/>
<feature type="compositionally biased region" description="Basic and acidic residues" evidence="2">
    <location>
        <begin position="1118"/>
        <end position="1133"/>
    </location>
</feature>
<protein>
    <recommendedName>
        <fullName evidence="7">Ribosomal RNA-processing protein 12-like conserved domain-containing protein</fullName>
    </recommendedName>
</protein>
<evidence type="ECO:0000313" key="5">
    <source>
        <dbReference type="EMBL" id="GAA0148694.1"/>
    </source>
</evidence>
<dbReference type="AlphaFoldDB" id="A0AAV3PAL1"/>
<evidence type="ECO:0000259" key="4">
    <source>
        <dbReference type="Pfam" id="PF25772"/>
    </source>
</evidence>
<dbReference type="SUPFAM" id="SSF48371">
    <property type="entry name" value="ARM repeat"/>
    <property type="match status" value="2"/>
</dbReference>
<evidence type="ECO:0008006" key="7">
    <source>
        <dbReference type="Google" id="ProtNLM"/>
    </source>
</evidence>
<name>A0AAV3PAL1_LITER</name>
<dbReference type="InterPro" id="IPR011989">
    <property type="entry name" value="ARM-like"/>
</dbReference>
<evidence type="ECO:0000313" key="6">
    <source>
        <dbReference type="Proteomes" id="UP001454036"/>
    </source>
</evidence>